<dbReference type="EMBL" id="VBWP01000004">
    <property type="protein sequence ID" value="TLG74269.1"/>
    <property type="molecule type" value="Genomic_DNA"/>
</dbReference>
<dbReference type="InterPro" id="IPR011344">
    <property type="entry name" value="ssDNA-bd"/>
</dbReference>
<dbReference type="InParanoid" id="A0A5R8QCH3"/>
<reference evidence="4 5" key="1">
    <citation type="submission" date="2019-05" db="EMBL/GenBank/DDBJ databases">
        <title>Culicoidintestinum kansasii gen. nov., sp. nov. from the gastrointestinal tract of the biting midge, Culicoides sonorensis.</title>
        <authorList>
            <person name="Neupane S."/>
            <person name="Ghosh A."/>
            <person name="Gunther S."/>
            <person name="Martin K."/>
            <person name="Zurek L."/>
        </authorList>
    </citation>
    <scope>NUCLEOTIDE SEQUENCE [LARGE SCALE GENOMIC DNA]</scope>
    <source>
        <strain evidence="4 5">CS-1</strain>
    </source>
</reference>
<organism evidence="4 5">
    <name type="scientific">Culicoidibacter larvae</name>
    <dbReference type="NCBI Taxonomy" id="2579976"/>
    <lineage>
        <taxon>Bacteria</taxon>
        <taxon>Bacillati</taxon>
        <taxon>Bacillota</taxon>
        <taxon>Culicoidibacteria</taxon>
        <taxon>Culicoidibacterales</taxon>
        <taxon>Culicoidibacteraceae</taxon>
        <taxon>Culicoidibacter</taxon>
    </lineage>
</organism>
<dbReference type="GO" id="GO:0006260">
    <property type="term" value="P:DNA replication"/>
    <property type="evidence" value="ECO:0007669"/>
    <property type="project" value="InterPro"/>
</dbReference>
<dbReference type="PROSITE" id="PS50935">
    <property type="entry name" value="SSB"/>
    <property type="match status" value="1"/>
</dbReference>
<dbReference type="PANTHER" id="PTHR10302">
    <property type="entry name" value="SINGLE-STRANDED DNA-BINDING PROTEIN"/>
    <property type="match status" value="1"/>
</dbReference>
<keyword evidence="5" id="KW-1185">Reference proteome</keyword>
<dbReference type="RefSeq" id="WP_138190821.1">
    <property type="nucleotide sequence ID" value="NZ_VBWP01000004.1"/>
</dbReference>
<evidence type="ECO:0000313" key="4">
    <source>
        <dbReference type="EMBL" id="TLG74269.1"/>
    </source>
</evidence>
<dbReference type="HAMAP" id="MF_00984">
    <property type="entry name" value="SSB"/>
    <property type="match status" value="1"/>
</dbReference>
<dbReference type="PIRSF" id="PIRSF002070">
    <property type="entry name" value="SSB"/>
    <property type="match status" value="1"/>
</dbReference>
<comment type="caution">
    <text evidence="4">The sequence shown here is derived from an EMBL/GenBank/DDBJ whole genome shotgun (WGS) entry which is preliminary data.</text>
</comment>
<gene>
    <name evidence="4" type="primary">ssb</name>
    <name evidence="4" type="ORF">FEZ08_06065</name>
</gene>
<dbReference type="NCBIfam" id="TIGR00621">
    <property type="entry name" value="ssb"/>
    <property type="match status" value="1"/>
</dbReference>
<dbReference type="GO" id="GO:0009295">
    <property type="term" value="C:nucleoid"/>
    <property type="evidence" value="ECO:0007669"/>
    <property type="project" value="TreeGrafter"/>
</dbReference>
<comment type="caution">
    <text evidence="2">Lacks conserved residue(s) required for the propagation of feature annotation.</text>
</comment>
<dbReference type="InterPro" id="IPR000424">
    <property type="entry name" value="Primosome_PriB/ssb"/>
</dbReference>
<dbReference type="Proteomes" id="UP000306912">
    <property type="component" value="Unassembled WGS sequence"/>
</dbReference>
<evidence type="ECO:0000256" key="2">
    <source>
        <dbReference type="HAMAP-Rule" id="MF_00984"/>
    </source>
</evidence>
<dbReference type="SUPFAM" id="SSF50249">
    <property type="entry name" value="Nucleic acid-binding proteins"/>
    <property type="match status" value="1"/>
</dbReference>
<sequence>MINNVVIIGRIANDPELKETTTGKMVTNVTLAVSRSFKNIKGEYETDFVTCTLWSGIAKSTVEHCEKGHLVGVKGRLQTRNYEDKEGKRIYVTEVIAERVTFLNASRNEISYQNELDNEIDDHLTVADK</sequence>
<accession>A0A5R8QCH3</accession>
<dbReference type="InterPro" id="IPR012340">
    <property type="entry name" value="NA-bd_OB-fold"/>
</dbReference>
<evidence type="ECO:0000256" key="3">
    <source>
        <dbReference type="PIRNR" id="PIRNR002070"/>
    </source>
</evidence>
<protein>
    <recommendedName>
        <fullName evidence="2 3">Single-stranded DNA-binding protein</fullName>
        <shortName evidence="2">SSB</shortName>
    </recommendedName>
</protein>
<dbReference type="CDD" id="cd04496">
    <property type="entry name" value="SSB_OBF"/>
    <property type="match status" value="1"/>
</dbReference>
<dbReference type="Gene3D" id="2.40.50.140">
    <property type="entry name" value="Nucleic acid-binding proteins"/>
    <property type="match status" value="1"/>
</dbReference>
<comment type="subunit">
    <text evidence="2">Homotetramer.</text>
</comment>
<evidence type="ECO:0000256" key="1">
    <source>
        <dbReference type="ARBA" id="ARBA00023125"/>
    </source>
</evidence>
<dbReference type="PANTHER" id="PTHR10302:SF27">
    <property type="entry name" value="SINGLE-STRANDED DNA-BINDING PROTEIN"/>
    <property type="match status" value="1"/>
</dbReference>
<proteinExistence type="inferred from homology"/>
<name>A0A5R8QCH3_9FIRM</name>
<dbReference type="OrthoDB" id="9809878at2"/>
<dbReference type="Pfam" id="PF00436">
    <property type="entry name" value="SSB"/>
    <property type="match status" value="1"/>
</dbReference>
<evidence type="ECO:0000313" key="5">
    <source>
        <dbReference type="Proteomes" id="UP000306912"/>
    </source>
</evidence>
<dbReference type="GO" id="GO:0003697">
    <property type="term" value="F:single-stranded DNA binding"/>
    <property type="evidence" value="ECO:0007669"/>
    <property type="project" value="UniProtKB-UniRule"/>
</dbReference>
<keyword evidence="1 2" id="KW-0238">DNA-binding</keyword>
<dbReference type="AlphaFoldDB" id="A0A5R8QCH3"/>